<feature type="non-terminal residue" evidence="2">
    <location>
        <position position="1"/>
    </location>
</feature>
<dbReference type="EMBL" id="KZ825203">
    <property type="protein sequence ID" value="PYI14760.1"/>
    <property type="molecule type" value="Genomic_DNA"/>
</dbReference>
<protein>
    <submittedName>
        <fullName evidence="2">Uncharacterized protein</fullName>
    </submittedName>
</protein>
<feature type="compositionally biased region" description="Basic and acidic residues" evidence="1">
    <location>
        <begin position="1"/>
        <end position="17"/>
    </location>
</feature>
<dbReference type="AlphaFoldDB" id="A0A2V5HFI8"/>
<evidence type="ECO:0000313" key="3">
    <source>
        <dbReference type="Proteomes" id="UP000249829"/>
    </source>
</evidence>
<evidence type="ECO:0000256" key="1">
    <source>
        <dbReference type="SAM" id="MobiDB-lite"/>
    </source>
</evidence>
<proteinExistence type="predicted"/>
<name>A0A2V5HFI8_ASPV1</name>
<feature type="region of interest" description="Disordered" evidence="1">
    <location>
        <begin position="1"/>
        <end position="42"/>
    </location>
</feature>
<dbReference type="Proteomes" id="UP000249829">
    <property type="component" value="Unassembled WGS sequence"/>
</dbReference>
<evidence type="ECO:0000313" key="2">
    <source>
        <dbReference type="EMBL" id="PYI14760.1"/>
    </source>
</evidence>
<gene>
    <name evidence="2" type="ORF">BO99DRAFT_449220</name>
</gene>
<keyword evidence="3" id="KW-1185">Reference proteome</keyword>
<accession>A0A2V5HFI8</accession>
<sequence length="178" mass="20479">KTVPRNRECHNLGSKHESLHRRPRGSTPELNSARGRSSCMPSEGHDSDLCTFLSLNPDALTRESSVQQLGNFYENTTRPTFQTSIAAHTKISNQPVNTTTMGIPLPQYDHQAWPSTRTQTAPSRQTLAGNAWLRRVAANEEELFLLQMIQNTYEVQLDDHPEMGYRFYMWLLWDYDRL</sequence>
<reference evidence="2 3" key="1">
    <citation type="submission" date="2018-02" db="EMBL/GenBank/DDBJ databases">
        <title>The genomes of Aspergillus section Nigri reveals drivers in fungal speciation.</title>
        <authorList>
            <consortium name="DOE Joint Genome Institute"/>
            <person name="Vesth T.C."/>
            <person name="Nybo J."/>
            <person name="Theobald S."/>
            <person name="Brandl J."/>
            <person name="Frisvad J.C."/>
            <person name="Nielsen K.F."/>
            <person name="Lyhne E.K."/>
            <person name="Kogle M.E."/>
            <person name="Kuo A."/>
            <person name="Riley R."/>
            <person name="Clum A."/>
            <person name="Nolan M."/>
            <person name="Lipzen A."/>
            <person name="Salamov A."/>
            <person name="Henrissat B."/>
            <person name="Wiebenga A."/>
            <person name="De vries R.P."/>
            <person name="Grigoriev I.V."/>
            <person name="Mortensen U.H."/>
            <person name="Andersen M.R."/>
            <person name="Baker S.E."/>
        </authorList>
    </citation>
    <scope>NUCLEOTIDE SEQUENCE [LARGE SCALE GENOMIC DNA]</scope>
    <source>
        <strain evidence="2 3">CBS 115571</strain>
    </source>
</reference>
<organism evidence="2 3">
    <name type="scientific">Aspergillus violaceofuscus (strain CBS 115571)</name>
    <dbReference type="NCBI Taxonomy" id="1450538"/>
    <lineage>
        <taxon>Eukaryota</taxon>
        <taxon>Fungi</taxon>
        <taxon>Dikarya</taxon>
        <taxon>Ascomycota</taxon>
        <taxon>Pezizomycotina</taxon>
        <taxon>Eurotiomycetes</taxon>
        <taxon>Eurotiomycetidae</taxon>
        <taxon>Eurotiales</taxon>
        <taxon>Aspergillaceae</taxon>
        <taxon>Aspergillus</taxon>
    </lineage>
</organism>